<keyword evidence="2" id="KW-1185">Reference proteome</keyword>
<dbReference type="AlphaFoldDB" id="A0AAV4Y565"/>
<gene>
    <name evidence="1" type="ORF">CEXT_312361</name>
</gene>
<accession>A0AAV4Y565</accession>
<evidence type="ECO:0000313" key="1">
    <source>
        <dbReference type="EMBL" id="GIZ02183.1"/>
    </source>
</evidence>
<dbReference type="Proteomes" id="UP001054945">
    <property type="component" value="Unassembled WGS sequence"/>
</dbReference>
<evidence type="ECO:0000313" key="2">
    <source>
        <dbReference type="Proteomes" id="UP001054945"/>
    </source>
</evidence>
<name>A0AAV4Y565_CAEEX</name>
<protein>
    <submittedName>
        <fullName evidence="1">Uncharacterized protein</fullName>
    </submittedName>
</protein>
<reference evidence="1 2" key="1">
    <citation type="submission" date="2021-06" db="EMBL/GenBank/DDBJ databases">
        <title>Caerostris extrusa draft genome.</title>
        <authorList>
            <person name="Kono N."/>
            <person name="Arakawa K."/>
        </authorList>
    </citation>
    <scope>NUCLEOTIDE SEQUENCE [LARGE SCALE GENOMIC DNA]</scope>
</reference>
<sequence length="234" mass="27850">MDLGGKGHWTIGTKRKVYKSRGQPQPVLKSRLSKDLEKVNVYFNVVGEQVKLKGLDKRSIDYVQKAICDIAFDAEMEKYANVYPILMNRLILGYSRDRSIVHEDEQNGKVNIREIDLVEVKFYTDRNNRSVIVREEPHESRLRQTRVRVSGHRALETSEQCERRLQHMREYWARIRATETQEQCERKLENVYNSLFKASESEEKCERRRELMCAWYQRFKETETPENREKKTGT</sequence>
<dbReference type="EMBL" id="BPLR01018768">
    <property type="protein sequence ID" value="GIZ02183.1"/>
    <property type="molecule type" value="Genomic_DNA"/>
</dbReference>
<proteinExistence type="predicted"/>
<organism evidence="1 2">
    <name type="scientific">Caerostris extrusa</name>
    <name type="common">Bark spider</name>
    <name type="synonym">Caerostris bankana</name>
    <dbReference type="NCBI Taxonomy" id="172846"/>
    <lineage>
        <taxon>Eukaryota</taxon>
        <taxon>Metazoa</taxon>
        <taxon>Ecdysozoa</taxon>
        <taxon>Arthropoda</taxon>
        <taxon>Chelicerata</taxon>
        <taxon>Arachnida</taxon>
        <taxon>Araneae</taxon>
        <taxon>Araneomorphae</taxon>
        <taxon>Entelegynae</taxon>
        <taxon>Araneoidea</taxon>
        <taxon>Araneidae</taxon>
        <taxon>Caerostris</taxon>
    </lineage>
</organism>
<comment type="caution">
    <text evidence="1">The sequence shown here is derived from an EMBL/GenBank/DDBJ whole genome shotgun (WGS) entry which is preliminary data.</text>
</comment>